<dbReference type="PANTHER" id="PTHR38340:SF1">
    <property type="entry name" value="S-LAYER PROTEIN"/>
    <property type="match status" value="1"/>
</dbReference>
<feature type="compositionally biased region" description="Acidic residues" evidence="3">
    <location>
        <begin position="76"/>
        <end position="86"/>
    </location>
</feature>
<sequence length="260" mass="26678">MATINGADLGEILRTTFGSDVIFGNYALDRHAGGDAVVPQLVTGGGPDPETDPERFVGPGDPKLVLGPDLSGGADPDPDPDPDPDIDPGHEPQPGMVKTGGKGDDVLTGGAQDDVLTGAGGNDSLFGDGGHDNLFGGQGNDILLGGGGDDALSGADGDDLLLGGDGVDKLNGGLGHDKFIFLSGSGKEDEVQDFKPGEDILKVNKGINGTNIKTLADLAYASHEDHGDTVVDLGNDNSIRLFDVKAEDVHDHPELYFLLF</sequence>
<dbReference type="GO" id="GO:0005576">
    <property type="term" value="C:extracellular region"/>
    <property type="evidence" value="ECO:0007669"/>
    <property type="project" value="UniProtKB-SubCell"/>
</dbReference>
<proteinExistence type="predicted"/>
<dbReference type="InterPro" id="IPR050557">
    <property type="entry name" value="RTX_toxin/Mannuronan_C5-epim"/>
</dbReference>
<dbReference type="GeneID" id="71812329"/>
<evidence type="ECO:0000313" key="5">
    <source>
        <dbReference type="Proteomes" id="UP000245631"/>
    </source>
</evidence>
<organism evidence="4 5">
    <name type="scientific">Rhizobium loti</name>
    <name type="common">Mesorhizobium loti</name>
    <dbReference type="NCBI Taxonomy" id="381"/>
    <lineage>
        <taxon>Bacteria</taxon>
        <taxon>Pseudomonadati</taxon>
        <taxon>Pseudomonadota</taxon>
        <taxon>Alphaproteobacteria</taxon>
        <taxon>Hyphomicrobiales</taxon>
        <taxon>Phyllobacteriaceae</taxon>
        <taxon>Mesorhizobium</taxon>
    </lineage>
</organism>
<dbReference type="InterPro" id="IPR018511">
    <property type="entry name" value="Hemolysin-typ_Ca-bd_CS"/>
</dbReference>
<feature type="region of interest" description="Disordered" evidence="3">
    <location>
        <begin position="39"/>
        <end position="123"/>
    </location>
</feature>
<evidence type="ECO:0000256" key="1">
    <source>
        <dbReference type="ARBA" id="ARBA00004613"/>
    </source>
</evidence>
<dbReference type="GO" id="GO:0005509">
    <property type="term" value="F:calcium ion binding"/>
    <property type="evidence" value="ECO:0007669"/>
    <property type="project" value="InterPro"/>
</dbReference>
<dbReference type="Gene3D" id="2.150.10.10">
    <property type="entry name" value="Serralysin-like metalloprotease, C-terminal"/>
    <property type="match status" value="1"/>
</dbReference>
<accession>A0A8E2W736</accession>
<comment type="subcellular location">
    <subcellularLocation>
        <location evidence="1">Secreted</location>
    </subcellularLocation>
</comment>
<reference evidence="4 5" key="1">
    <citation type="submission" date="2018-05" db="EMBL/GenBank/DDBJ databases">
        <title>Genomic Encyclopedia of Type Strains, Phase IV (KMG-IV): sequencing the most valuable type-strain genomes for metagenomic binning, comparative biology and taxonomic classification.</title>
        <authorList>
            <person name="Goeker M."/>
        </authorList>
    </citation>
    <scope>NUCLEOTIDE SEQUENCE [LARGE SCALE GENOMIC DNA]</scope>
    <source>
        <strain evidence="4 5">DSM 2626</strain>
    </source>
</reference>
<dbReference type="PRINTS" id="PR00313">
    <property type="entry name" value="CABNDNGRPT"/>
</dbReference>
<dbReference type="SUPFAM" id="SSF51120">
    <property type="entry name" value="beta-Roll"/>
    <property type="match status" value="1"/>
</dbReference>
<protein>
    <submittedName>
        <fullName evidence="4">Hemolysin type calcium-binding protein</fullName>
    </submittedName>
</protein>
<dbReference type="Proteomes" id="UP000245631">
    <property type="component" value="Unassembled WGS sequence"/>
</dbReference>
<evidence type="ECO:0000256" key="3">
    <source>
        <dbReference type="SAM" id="MobiDB-lite"/>
    </source>
</evidence>
<dbReference type="InterPro" id="IPR011049">
    <property type="entry name" value="Serralysin-like_metalloprot_C"/>
</dbReference>
<dbReference type="PROSITE" id="PS00330">
    <property type="entry name" value="HEMOLYSIN_CALCIUM"/>
    <property type="match status" value="2"/>
</dbReference>
<dbReference type="EMBL" id="QGGH01000015">
    <property type="protein sequence ID" value="PWJ87664.1"/>
    <property type="molecule type" value="Genomic_DNA"/>
</dbReference>
<dbReference type="InterPro" id="IPR001343">
    <property type="entry name" value="Hemolysn_Ca-bd"/>
</dbReference>
<evidence type="ECO:0000313" key="4">
    <source>
        <dbReference type="EMBL" id="PWJ87664.1"/>
    </source>
</evidence>
<dbReference type="RefSeq" id="WP_109671398.1">
    <property type="nucleotide sequence ID" value="NZ_QGGH01000015.1"/>
</dbReference>
<gene>
    <name evidence="4" type="ORF">C8D77_115103</name>
</gene>
<comment type="caution">
    <text evidence="4">The sequence shown here is derived from an EMBL/GenBank/DDBJ whole genome shotgun (WGS) entry which is preliminary data.</text>
</comment>
<dbReference type="AlphaFoldDB" id="A0A8E2W736"/>
<dbReference type="Pfam" id="PF00353">
    <property type="entry name" value="HemolysinCabind"/>
    <property type="match status" value="2"/>
</dbReference>
<evidence type="ECO:0000256" key="2">
    <source>
        <dbReference type="ARBA" id="ARBA00022525"/>
    </source>
</evidence>
<name>A0A8E2W736_RHILI</name>
<keyword evidence="2" id="KW-0964">Secreted</keyword>
<dbReference type="PANTHER" id="PTHR38340">
    <property type="entry name" value="S-LAYER PROTEIN"/>
    <property type="match status" value="1"/>
</dbReference>